<evidence type="ECO:0000256" key="2">
    <source>
        <dbReference type="ARBA" id="ARBA00004123"/>
    </source>
</evidence>
<evidence type="ECO:0000313" key="18">
    <source>
        <dbReference type="Proteomes" id="UP000316079"/>
    </source>
</evidence>
<dbReference type="FunFam" id="1.10.150.20:FF:000030">
    <property type="entry name" value="Flap endonuclease GEN-like 1"/>
    <property type="match status" value="1"/>
</dbReference>
<dbReference type="Pfam" id="PF00010">
    <property type="entry name" value="HLH"/>
    <property type="match status" value="1"/>
</dbReference>
<comment type="cofactor">
    <cofactor evidence="1">
        <name>Mg(2+)</name>
        <dbReference type="ChEBI" id="CHEBI:18420"/>
    </cofactor>
</comment>
<dbReference type="InterPro" id="IPR041012">
    <property type="entry name" value="GEN_chromo"/>
</dbReference>
<dbReference type="Gene3D" id="1.10.150.20">
    <property type="entry name" value="5' to 3' exonuclease, C-terminal subdomain"/>
    <property type="match status" value="1"/>
</dbReference>
<dbReference type="Proteomes" id="UP000316079">
    <property type="component" value="Unassembled WGS sequence"/>
</dbReference>
<evidence type="ECO:0000256" key="6">
    <source>
        <dbReference type="ARBA" id="ARBA00022759"/>
    </source>
</evidence>
<evidence type="ECO:0000256" key="12">
    <source>
        <dbReference type="ARBA" id="ARBA00038112"/>
    </source>
</evidence>
<comment type="subunit">
    <text evidence="13">Largely monomeric, dimerizes on the Holliday junction and the first nick occurs upon dimerization at the junction.</text>
</comment>
<evidence type="ECO:0000256" key="14">
    <source>
        <dbReference type="ARBA" id="ARBA00070188"/>
    </source>
</evidence>
<dbReference type="GO" id="GO:0017108">
    <property type="term" value="F:5'-flap endonuclease activity"/>
    <property type="evidence" value="ECO:0007669"/>
    <property type="project" value="TreeGrafter"/>
</dbReference>
<evidence type="ECO:0000256" key="11">
    <source>
        <dbReference type="ARBA" id="ARBA00023242"/>
    </source>
</evidence>
<dbReference type="SMART" id="SM00485">
    <property type="entry name" value="XPGN"/>
    <property type="match status" value="1"/>
</dbReference>
<dbReference type="PROSITE" id="PS50888">
    <property type="entry name" value="BHLH"/>
    <property type="match status" value="1"/>
</dbReference>
<evidence type="ECO:0000256" key="4">
    <source>
        <dbReference type="ARBA" id="ARBA00022722"/>
    </source>
</evidence>
<dbReference type="InterPro" id="IPR011598">
    <property type="entry name" value="bHLH_dom"/>
</dbReference>
<keyword evidence="8" id="KW-0378">Hydrolase</keyword>
<dbReference type="GO" id="GO:0046872">
    <property type="term" value="F:metal ion binding"/>
    <property type="evidence" value="ECO:0007669"/>
    <property type="project" value="UniProtKB-KW"/>
</dbReference>
<dbReference type="EMBL" id="SRMA01026153">
    <property type="protein sequence ID" value="TRY87198.1"/>
    <property type="molecule type" value="Genomic_DNA"/>
</dbReference>
<dbReference type="SMART" id="SM00353">
    <property type="entry name" value="HLH"/>
    <property type="match status" value="1"/>
</dbReference>
<gene>
    <name evidence="17" type="ORF">DNTS_031726</name>
</gene>
<dbReference type="PANTHER" id="PTHR11081">
    <property type="entry name" value="FLAP ENDONUCLEASE FAMILY MEMBER"/>
    <property type="match status" value="1"/>
</dbReference>
<dbReference type="GO" id="GO:0006281">
    <property type="term" value="P:DNA repair"/>
    <property type="evidence" value="ECO:0007669"/>
    <property type="project" value="UniProtKB-KW"/>
</dbReference>
<keyword evidence="5" id="KW-0479">Metal-binding</keyword>
<dbReference type="Pfam" id="PF18704">
    <property type="entry name" value="Chromo_2"/>
    <property type="match status" value="1"/>
</dbReference>
<dbReference type="GO" id="GO:0000400">
    <property type="term" value="F:four-way junction DNA binding"/>
    <property type="evidence" value="ECO:0007669"/>
    <property type="project" value="TreeGrafter"/>
</dbReference>
<dbReference type="FunFam" id="3.40.50.1010:FF:000024">
    <property type="entry name" value="flap endonuclease GEN homolog 1"/>
    <property type="match status" value="1"/>
</dbReference>
<keyword evidence="18" id="KW-1185">Reference proteome</keyword>
<comment type="similarity">
    <text evidence="12">Belongs to the XPG/RAD2 endonuclease family. GEN subfamily.</text>
</comment>
<name>A0A553QB88_9TELE</name>
<keyword evidence="6" id="KW-0255">Endonuclease</keyword>
<protein>
    <recommendedName>
        <fullName evidence="14">Flap endonuclease GEN homolog 1</fullName>
    </recommendedName>
</protein>
<dbReference type="AlphaFoldDB" id="A0A553QB88"/>
<dbReference type="Pfam" id="PF00867">
    <property type="entry name" value="XPG_I"/>
    <property type="match status" value="1"/>
</dbReference>
<dbReference type="GO" id="GO:0008821">
    <property type="term" value="F:crossover junction DNA endonuclease activity"/>
    <property type="evidence" value="ECO:0007669"/>
    <property type="project" value="UniProtKB-ARBA"/>
</dbReference>
<proteinExistence type="inferred from homology"/>
<dbReference type="InterPro" id="IPR029060">
    <property type="entry name" value="PIN-like_dom_sf"/>
</dbReference>
<organism evidence="17 18">
    <name type="scientific">Danionella cerebrum</name>
    <dbReference type="NCBI Taxonomy" id="2873325"/>
    <lineage>
        <taxon>Eukaryota</taxon>
        <taxon>Metazoa</taxon>
        <taxon>Chordata</taxon>
        <taxon>Craniata</taxon>
        <taxon>Vertebrata</taxon>
        <taxon>Euteleostomi</taxon>
        <taxon>Actinopterygii</taxon>
        <taxon>Neopterygii</taxon>
        <taxon>Teleostei</taxon>
        <taxon>Ostariophysi</taxon>
        <taxon>Cypriniformes</taxon>
        <taxon>Danionidae</taxon>
        <taxon>Danioninae</taxon>
        <taxon>Danionella</taxon>
    </lineage>
</organism>
<feature type="region of interest" description="Disordered" evidence="15">
    <location>
        <begin position="816"/>
        <end position="843"/>
    </location>
</feature>
<keyword evidence="11" id="KW-0539">Nucleus</keyword>
<evidence type="ECO:0000256" key="9">
    <source>
        <dbReference type="ARBA" id="ARBA00022842"/>
    </source>
</evidence>
<evidence type="ECO:0000256" key="3">
    <source>
        <dbReference type="ARBA" id="ARBA00022553"/>
    </source>
</evidence>
<dbReference type="SMART" id="SM00484">
    <property type="entry name" value="XPGI"/>
    <property type="match status" value="1"/>
</dbReference>
<keyword evidence="3" id="KW-0597">Phosphoprotein</keyword>
<dbReference type="SUPFAM" id="SSF47459">
    <property type="entry name" value="HLH, helix-loop-helix DNA-binding domain"/>
    <property type="match status" value="1"/>
</dbReference>
<dbReference type="PRINTS" id="PR00853">
    <property type="entry name" value="XPGRADSUPER"/>
</dbReference>
<dbReference type="InterPro" id="IPR006085">
    <property type="entry name" value="XPG_DNA_repair_N"/>
</dbReference>
<evidence type="ECO:0000256" key="10">
    <source>
        <dbReference type="ARBA" id="ARBA00023204"/>
    </source>
</evidence>
<evidence type="ECO:0000256" key="8">
    <source>
        <dbReference type="ARBA" id="ARBA00022801"/>
    </source>
</evidence>
<dbReference type="Pfam" id="PF00752">
    <property type="entry name" value="XPG_N"/>
    <property type="match status" value="1"/>
</dbReference>
<dbReference type="InterPro" id="IPR036279">
    <property type="entry name" value="5-3_exonuclease_C_sf"/>
</dbReference>
<keyword evidence="10" id="KW-0234">DNA repair</keyword>
<dbReference type="GO" id="GO:0046983">
    <property type="term" value="F:protein dimerization activity"/>
    <property type="evidence" value="ECO:0007669"/>
    <property type="project" value="InterPro"/>
</dbReference>
<evidence type="ECO:0000256" key="15">
    <source>
        <dbReference type="SAM" id="MobiDB-lite"/>
    </source>
</evidence>
<dbReference type="SUPFAM" id="SSF88723">
    <property type="entry name" value="PIN domain-like"/>
    <property type="match status" value="1"/>
</dbReference>
<evidence type="ECO:0000256" key="13">
    <source>
        <dbReference type="ARBA" id="ARBA00063132"/>
    </source>
</evidence>
<dbReference type="CDD" id="cd09869">
    <property type="entry name" value="PIN_GEN1"/>
    <property type="match status" value="1"/>
</dbReference>
<dbReference type="GO" id="GO:0005634">
    <property type="term" value="C:nucleus"/>
    <property type="evidence" value="ECO:0007669"/>
    <property type="project" value="UniProtKB-SubCell"/>
</dbReference>
<dbReference type="SMART" id="SM00279">
    <property type="entry name" value="HhH2"/>
    <property type="match status" value="1"/>
</dbReference>
<reference evidence="17 18" key="1">
    <citation type="journal article" date="2019" name="Sci. Data">
        <title>Hybrid genome assembly and annotation of Danionella translucida.</title>
        <authorList>
            <person name="Kadobianskyi M."/>
            <person name="Schulze L."/>
            <person name="Schuelke M."/>
            <person name="Judkewitz B."/>
        </authorList>
    </citation>
    <scope>NUCLEOTIDE SEQUENCE [LARGE SCALE GENOMIC DNA]</scope>
    <source>
        <strain evidence="17 18">Bolton</strain>
    </source>
</reference>
<evidence type="ECO:0000259" key="16">
    <source>
        <dbReference type="PROSITE" id="PS50888"/>
    </source>
</evidence>
<evidence type="ECO:0000256" key="7">
    <source>
        <dbReference type="ARBA" id="ARBA00022763"/>
    </source>
</evidence>
<evidence type="ECO:0000256" key="5">
    <source>
        <dbReference type="ARBA" id="ARBA00022723"/>
    </source>
</evidence>
<feature type="region of interest" description="Disordered" evidence="15">
    <location>
        <begin position="463"/>
        <end position="488"/>
    </location>
</feature>
<dbReference type="OrthoDB" id="2959108at2759"/>
<feature type="compositionally biased region" description="Basic and acidic residues" evidence="15">
    <location>
        <begin position="478"/>
        <end position="488"/>
    </location>
</feature>
<sequence length="989" mass="110953">MGVHELWSILEPVRQSVPLYSLSGKTLAVDLSLWVCEAQHVQGMMGRVTKPHLRNLFFRVSSLTLMGVKLVFVIEGDAPKIKTETISKRIEVRYGSNKAKSAPKTAKNPSRGRFKAVLRECAELLDCLGVPWVTAAGEAEAMCAFMDSQGTVDGCITNDGDAFLYGARTVYRNFNINSKDPQVDSYQMSRVQDELALSRDTLVGLALLLGCDYIPKGVAGVGKEQALKLIHSLRGTTLLQKFREWSSVPAESPDGLLKKVSHCLVCRHPGSAKAHERRGCVFCASEHFCSPQDYDYQCPCEWHRTFDSHQASALEANIRRKTLASEQFPFTDIISEFLVTKDKPVQPFRRRKPNMRLMQAFALEKMDWPKHYSSEKLLPLLTYCELMNHIHKRESQPIICPIRIYKPRVRNSVSCFEVIWRKPEDYVCADGSEGLMEVRTVEEEALFSSAFPQILQDFHRERREAQENKTKKRKPKAKREQPPEDSHDAVLDLLARMSLKNDIDPEPQSSSKNSSSEFAVIGQCSTSSKNSVSAVIGQCSTSSKSSVTASSPSVSALIGQLNLSSIDWDSSSFTSSPLQNCHKPEQEISDCSLKERIIKKNSLFNLKADHDDEKMQPDASKTINTANLGAKTTLHQFKPAKTSNNSLIDQIRPRQQGSDSHSEADVCYTLPSVSTNANPESSFEKSQIKATKTSINKLKQRLKEQTVTKTSLTLLKPECEDPKMEPGVSQTSLISNTAMETTINQLRPAENLLLEQLNLPDQTKDPHKHCVSAASVAANANPQNKNQNAHKRVTKTSTNQLRPAAKSISVCRRGCWSEESDSENKPGVNKSRNKVKVRSKPAQIQSSFQIRAQEGSGEQLKMLPVHPVKVESDESDATVDSPRPLAERLQMRFRNMKGDLLFVIFTPCALHNQLIHLLRRPKVKMSMRRRMKASEREKLRMRSLAEALHQLRDYLPAGYSKQGQPLTKIQTLKSTIQYIKELASLLEHE</sequence>
<accession>A0A553QB88</accession>
<dbReference type="InterPro" id="IPR008918">
    <property type="entry name" value="HhH2"/>
</dbReference>
<dbReference type="InterPro" id="IPR036638">
    <property type="entry name" value="HLH_DNA-bd_sf"/>
</dbReference>
<evidence type="ECO:0000256" key="1">
    <source>
        <dbReference type="ARBA" id="ARBA00001946"/>
    </source>
</evidence>
<evidence type="ECO:0000313" key="17">
    <source>
        <dbReference type="EMBL" id="TRY87198.1"/>
    </source>
</evidence>
<keyword evidence="4" id="KW-0540">Nuclease</keyword>
<dbReference type="Gene3D" id="3.40.50.1010">
    <property type="entry name" value="5'-nuclease"/>
    <property type="match status" value="1"/>
</dbReference>
<dbReference type="InterPro" id="IPR006084">
    <property type="entry name" value="XPG/Rad2"/>
</dbReference>
<dbReference type="Gene3D" id="4.10.280.10">
    <property type="entry name" value="Helix-loop-helix DNA-binding domain"/>
    <property type="match status" value="1"/>
</dbReference>
<dbReference type="SUPFAM" id="SSF47807">
    <property type="entry name" value="5' to 3' exonuclease, C-terminal subdomain"/>
    <property type="match status" value="1"/>
</dbReference>
<feature type="domain" description="BHLH" evidence="16">
    <location>
        <begin position="928"/>
        <end position="982"/>
    </location>
</feature>
<keyword evidence="9" id="KW-0460">Magnesium</keyword>
<comment type="caution">
    <text evidence="17">The sequence shown here is derived from an EMBL/GenBank/DDBJ whole genome shotgun (WGS) entry which is preliminary data.</text>
</comment>
<comment type="subcellular location">
    <subcellularLocation>
        <location evidence="2">Nucleus</location>
    </subcellularLocation>
</comment>
<dbReference type="InterPro" id="IPR006086">
    <property type="entry name" value="XPG-I_dom"/>
</dbReference>
<keyword evidence="7" id="KW-0227">DNA damage</keyword>
<dbReference type="PANTHER" id="PTHR11081:SF70">
    <property type="entry name" value="FLAP ENDONUCLEASE GEN HOMOLOG 1"/>
    <property type="match status" value="1"/>
</dbReference>